<feature type="transmembrane region" description="Helical" evidence="6">
    <location>
        <begin position="457"/>
        <end position="477"/>
    </location>
</feature>
<evidence type="ECO:0000259" key="8">
    <source>
        <dbReference type="Pfam" id="PF12704"/>
    </source>
</evidence>
<evidence type="ECO:0000256" key="1">
    <source>
        <dbReference type="ARBA" id="ARBA00004651"/>
    </source>
</evidence>
<dbReference type="AlphaFoldDB" id="A0A1T4SHZ2"/>
<keyword evidence="5 6" id="KW-0472">Membrane</keyword>
<reference evidence="9 10" key="1">
    <citation type="submission" date="2017-02" db="EMBL/GenBank/DDBJ databases">
        <authorList>
            <person name="Peterson S.W."/>
        </authorList>
    </citation>
    <scope>NUCLEOTIDE SEQUENCE [LARGE SCALE GENOMIC DNA]</scope>
    <source>
        <strain evidence="9 10">DSM 21749</strain>
    </source>
</reference>
<proteinExistence type="predicted"/>
<evidence type="ECO:0000256" key="3">
    <source>
        <dbReference type="ARBA" id="ARBA00022692"/>
    </source>
</evidence>
<dbReference type="OrthoDB" id="343744at2"/>
<dbReference type="PANTHER" id="PTHR30287:SF2">
    <property type="entry name" value="BLL1001 PROTEIN"/>
    <property type="match status" value="1"/>
</dbReference>
<evidence type="ECO:0000259" key="7">
    <source>
        <dbReference type="Pfam" id="PF02687"/>
    </source>
</evidence>
<evidence type="ECO:0000256" key="2">
    <source>
        <dbReference type="ARBA" id="ARBA00022475"/>
    </source>
</evidence>
<dbReference type="Proteomes" id="UP000190061">
    <property type="component" value="Unassembled WGS sequence"/>
</dbReference>
<keyword evidence="2" id="KW-1003">Cell membrane</keyword>
<dbReference type="STRING" id="1122188.SAMN02745674_02883"/>
<evidence type="ECO:0000313" key="10">
    <source>
        <dbReference type="Proteomes" id="UP000190061"/>
    </source>
</evidence>
<keyword evidence="4 6" id="KW-1133">Transmembrane helix</keyword>
<dbReference type="Pfam" id="PF12704">
    <property type="entry name" value="MacB_PCD"/>
    <property type="match status" value="1"/>
</dbReference>
<evidence type="ECO:0000256" key="5">
    <source>
        <dbReference type="ARBA" id="ARBA00023136"/>
    </source>
</evidence>
<comment type="subcellular location">
    <subcellularLocation>
        <location evidence="1">Cell membrane</location>
        <topology evidence="1">Multi-pass membrane protein</topology>
    </subcellularLocation>
</comment>
<feature type="transmembrane region" description="Helical" evidence="6">
    <location>
        <begin position="283"/>
        <end position="310"/>
    </location>
</feature>
<dbReference type="RefSeq" id="WP_078759401.1">
    <property type="nucleotide sequence ID" value="NZ_FUXP01000020.1"/>
</dbReference>
<evidence type="ECO:0000313" key="9">
    <source>
        <dbReference type="EMBL" id="SKA27930.1"/>
    </source>
</evidence>
<dbReference type="InterPro" id="IPR038766">
    <property type="entry name" value="Membrane_comp_ABC_pdt"/>
</dbReference>
<gene>
    <name evidence="9" type="ORF">SAMN02745674_02883</name>
</gene>
<accession>A0A1T4SHZ2</accession>
<dbReference type="EMBL" id="FUXP01000020">
    <property type="protein sequence ID" value="SKA27930.1"/>
    <property type="molecule type" value="Genomic_DNA"/>
</dbReference>
<dbReference type="GO" id="GO:0005886">
    <property type="term" value="C:plasma membrane"/>
    <property type="evidence" value="ECO:0007669"/>
    <property type="project" value="UniProtKB-SubCell"/>
</dbReference>
<feature type="transmembrane region" description="Helical" evidence="6">
    <location>
        <begin position="781"/>
        <end position="802"/>
    </location>
</feature>
<evidence type="ECO:0000256" key="4">
    <source>
        <dbReference type="ARBA" id="ARBA00022989"/>
    </source>
</evidence>
<dbReference type="Pfam" id="PF02687">
    <property type="entry name" value="FtsX"/>
    <property type="match status" value="2"/>
</dbReference>
<dbReference type="InterPro" id="IPR003838">
    <property type="entry name" value="ABC3_permease_C"/>
</dbReference>
<dbReference type="InterPro" id="IPR025857">
    <property type="entry name" value="MacB_PCD"/>
</dbReference>
<keyword evidence="10" id="KW-1185">Reference proteome</keyword>
<feature type="domain" description="ABC3 transporter permease C-terminal" evidence="7">
    <location>
        <begin position="243"/>
        <end position="366"/>
    </location>
</feature>
<sequence>MSIVRWTLRALLSHWRRHPVQFFSLFTGLWLATALLTGVQAINGQARESYARANDLIGGTPHANLQPVDGQPLPQEAFTQLRRQGWPVSPVLEGTVQLADGSGRLRVMGIEPLSLPPGSRMAGAPAQPGGLIDFIGPPGQGWIAGETMQALDLTEGATQPLANGEALPPLHARGGMAPGVLMVDIGVAQRLLQTPGEISRLVVPAAVQSTLPPPWDTRLRRDDGADTGLDGLTDSFHLNLTALGLLAFAVGLFIVHAAIGLALEQRRPLLRTLRASGVGVRELLLALVIELGVLALLGGTAGVASGYLLASLLLPDVAASLRGLYGAEIGGQLTLSPAWWLSGLGLALVGALLAGASSLWRAARLPLLAVAGGEAWMQAHRLWLRRQGIVAAIAAVVALVAWQWGDSLVSGFVMLGGMLLAAALGLPLLLSGMLRLIPTTGRSPLAGWFIADARQQLPALSLALMALLLALAANVGAGSMTEGFRHTFTAWLDQRLAAELYIRPNDDAQARALQEWLPRQTEVEHHVVVRGLDIEVDGYPVELSGITDDSLYREHWPLLESVDEPWDALFDGSAVMLSEQLARRLDVRAGDAITLPTSGSNWQPRVAAIYADYGNPRGHVLVANQELLRHWPGAPVDSFAVRVAPDDAEALASRLQEEFDLGSDRVVDQARLKGWARQVFERTFSATAALNSLTLGVAGVALFIALLTQGQGRLGQLAPLWATGVSRARLMQLNAAQAWLLSALTLLLALPLGILLAWALVAVINVQAFGWRLPLQVFPGQLLQLAGWAMAATALASAWPLWKLWRSRPVDLLRAFSDER</sequence>
<feature type="transmembrane region" description="Helical" evidence="6">
    <location>
        <begin position="688"/>
        <end position="707"/>
    </location>
</feature>
<feature type="domain" description="ABC3 transporter permease C-terminal" evidence="7">
    <location>
        <begin position="693"/>
        <end position="806"/>
    </location>
</feature>
<name>A0A1T4SHZ2_9GAMM</name>
<feature type="transmembrane region" description="Helical" evidence="6">
    <location>
        <begin position="242"/>
        <end position="263"/>
    </location>
</feature>
<feature type="transmembrane region" description="Helical" evidence="6">
    <location>
        <begin position="738"/>
        <end position="761"/>
    </location>
</feature>
<keyword evidence="3 6" id="KW-0812">Transmembrane</keyword>
<feature type="transmembrane region" description="Helical" evidence="6">
    <location>
        <begin position="388"/>
        <end position="405"/>
    </location>
</feature>
<evidence type="ECO:0000256" key="6">
    <source>
        <dbReference type="SAM" id="Phobius"/>
    </source>
</evidence>
<feature type="transmembrane region" description="Helical" evidence="6">
    <location>
        <begin position="338"/>
        <end position="360"/>
    </location>
</feature>
<protein>
    <submittedName>
        <fullName evidence="9">Putative ABC transport system permease protein</fullName>
    </submittedName>
</protein>
<feature type="transmembrane region" description="Helical" evidence="6">
    <location>
        <begin position="411"/>
        <end position="437"/>
    </location>
</feature>
<feature type="domain" description="MacB-like periplasmic core" evidence="8">
    <location>
        <begin position="462"/>
        <end position="657"/>
    </location>
</feature>
<organism evidence="9 10">
    <name type="scientific">Lysobacter spongiicola DSM 21749</name>
    <dbReference type="NCBI Taxonomy" id="1122188"/>
    <lineage>
        <taxon>Bacteria</taxon>
        <taxon>Pseudomonadati</taxon>
        <taxon>Pseudomonadota</taxon>
        <taxon>Gammaproteobacteria</taxon>
        <taxon>Lysobacterales</taxon>
        <taxon>Lysobacteraceae</taxon>
        <taxon>Novilysobacter</taxon>
    </lineage>
</organism>
<dbReference type="PANTHER" id="PTHR30287">
    <property type="entry name" value="MEMBRANE COMPONENT OF PREDICTED ABC SUPERFAMILY METABOLITE UPTAKE TRANSPORTER"/>
    <property type="match status" value="1"/>
</dbReference>